<keyword evidence="3" id="KW-1185">Reference proteome</keyword>
<dbReference type="AlphaFoldDB" id="A0AAW1PWP1"/>
<protein>
    <submittedName>
        <fullName evidence="2">Uncharacterized protein</fullName>
    </submittedName>
</protein>
<dbReference type="Proteomes" id="UP001465755">
    <property type="component" value="Unassembled WGS sequence"/>
</dbReference>
<proteinExistence type="predicted"/>
<feature type="compositionally biased region" description="Polar residues" evidence="1">
    <location>
        <begin position="29"/>
        <end position="59"/>
    </location>
</feature>
<organism evidence="2 3">
    <name type="scientific">Symbiochloris irregularis</name>
    <dbReference type="NCBI Taxonomy" id="706552"/>
    <lineage>
        <taxon>Eukaryota</taxon>
        <taxon>Viridiplantae</taxon>
        <taxon>Chlorophyta</taxon>
        <taxon>core chlorophytes</taxon>
        <taxon>Trebouxiophyceae</taxon>
        <taxon>Trebouxiales</taxon>
        <taxon>Trebouxiaceae</taxon>
        <taxon>Symbiochloris</taxon>
    </lineage>
</organism>
<name>A0AAW1PWP1_9CHLO</name>
<feature type="compositionally biased region" description="Basic and acidic residues" evidence="1">
    <location>
        <begin position="10"/>
        <end position="23"/>
    </location>
</feature>
<reference evidence="2 3" key="1">
    <citation type="journal article" date="2024" name="Nat. Commun.">
        <title>Phylogenomics reveals the evolutionary origins of lichenization in chlorophyte algae.</title>
        <authorList>
            <person name="Puginier C."/>
            <person name="Libourel C."/>
            <person name="Otte J."/>
            <person name="Skaloud P."/>
            <person name="Haon M."/>
            <person name="Grisel S."/>
            <person name="Petersen M."/>
            <person name="Berrin J.G."/>
            <person name="Delaux P.M."/>
            <person name="Dal Grande F."/>
            <person name="Keller J."/>
        </authorList>
    </citation>
    <scope>NUCLEOTIDE SEQUENCE [LARGE SCALE GENOMIC DNA]</scope>
    <source>
        <strain evidence="2 3">SAG 2036</strain>
    </source>
</reference>
<evidence type="ECO:0000313" key="2">
    <source>
        <dbReference type="EMBL" id="KAK9812294.1"/>
    </source>
</evidence>
<sequence length="161" mass="17109">MADLSGSSLSRREAAKARRDKLLSRGASRLTTIASSQTQPGDPASVNSARGDSAATDQAEQLVRPASGPLPVSDDAQPRPEADETSSAATMSATKAAAADLRPVADARPAVAARRSEARLQRWGTGSDSKEIVQTAQRQEWDAAGFSQFLMVWDHYQSVQK</sequence>
<comment type="caution">
    <text evidence="2">The sequence shown here is derived from an EMBL/GenBank/DDBJ whole genome shotgun (WGS) entry which is preliminary data.</text>
</comment>
<feature type="compositionally biased region" description="Low complexity" evidence="1">
    <location>
        <begin position="85"/>
        <end position="112"/>
    </location>
</feature>
<dbReference type="EMBL" id="JALJOQ010000008">
    <property type="protein sequence ID" value="KAK9812294.1"/>
    <property type="molecule type" value="Genomic_DNA"/>
</dbReference>
<evidence type="ECO:0000313" key="3">
    <source>
        <dbReference type="Proteomes" id="UP001465755"/>
    </source>
</evidence>
<feature type="region of interest" description="Disordered" evidence="1">
    <location>
        <begin position="1"/>
        <end position="112"/>
    </location>
</feature>
<gene>
    <name evidence="2" type="ORF">WJX73_010725</name>
</gene>
<evidence type="ECO:0000256" key="1">
    <source>
        <dbReference type="SAM" id="MobiDB-lite"/>
    </source>
</evidence>
<accession>A0AAW1PWP1</accession>